<keyword evidence="4" id="KW-1185">Reference proteome</keyword>
<dbReference type="EMBL" id="CAJZ01000133">
    <property type="protein sequence ID" value="CCI83702.1"/>
    <property type="molecule type" value="Genomic_DNA"/>
</dbReference>
<reference evidence="3 4" key="2">
    <citation type="submission" date="2012-08" db="EMBL/GenBank/DDBJ databases">
        <title>The Genome Sequence of Turicella otitidis ATCC 51513.</title>
        <authorList>
            <consortium name="The Broad Institute Genome Sequencing Platform"/>
            <person name="Earl A."/>
            <person name="Ward D."/>
            <person name="Feldgarden M."/>
            <person name="Gevers D."/>
            <person name="Huys G."/>
            <person name="Walker B."/>
            <person name="Young S.K."/>
            <person name="Zeng Q."/>
            <person name="Gargeya S."/>
            <person name="Fitzgerald M."/>
            <person name="Haas B."/>
            <person name="Abouelleil A."/>
            <person name="Alvarado L."/>
            <person name="Arachchi H.M."/>
            <person name="Berlin A.M."/>
            <person name="Chapman S.B."/>
            <person name="Goldberg J."/>
            <person name="Griggs A."/>
            <person name="Gujja S."/>
            <person name="Hansen M."/>
            <person name="Howarth C."/>
            <person name="Imamovic A."/>
            <person name="Larimer J."/>
            <person name="McCowen C."/>
            <person name="Montmayeur A."/>
            <person name="Murphy C."/>
            <person name="Neiman D."/>
            <person name="Pearson M."/>
            <person name="Priest M."/>
            <person name="Roberts A."/>
            <person name="Saif S."/>
            <person name="Shea T."/>
            <person name="Sisk P."/>
            <person name="Sykes S."/>
            <person name="Wortman J."/>
            <person name="Nusbaum C."/>
            <person name="Birren B."/>
        </authorList>
    </citation>
    <scope>NUCLEOTIDE SEQUENCE [LARGE SCALE GENOMIC DNA]</scope>
    <source>
        <strain evidence="3 4">ATCC 51513</strain>
    </source>
</reference>
<name>I7L9B7_9CORY</name>
<feature type="compositionally biased region" description="Basic and acidic residues" evidence="1">
    <location>
        <begin position="202"/>
        <end position="221"/>
    </location>
</feature>
<dbReference type="STRING" id="29321.AAV33_06430"/>
<dbReference type="RefSeq" id="WP_004601067.1">
    <property type="nucleotide sequence ID" value="NZ_HF541867.1"/>
</dbReference>
<feature type="region of interest" description="Disordered" evidence="1">
    <location>
        <begin position="202"/>
        <end position="228"/>
    </location>
</feature>
<protein>
    <recommendedName>
        <fullName evidence="6">Primosomal protein</fullName>
    </recommendedName>
</protein>
<dbReference type="Proteomes" id="UP000006078">
    <property type="component" value="Unassembled WGS sequence"/>
</dbReference>
<gene>
    <name evidence="2" type="ORF">BN46_0974</name>
    <name evidence="3" type="ORF">HMPREF9719_01177</name>
</gene>
<accession>I7L9B7</accession>
<dbReference type="OrthoDB" id="3350465at2"/>
<dbReference type="EMBL" id="AHAE01000053">
    <property type="protein sequence ID" value="EJZ81881.1"/>
    <property type="molecule type" value="Genomic_DNA"/>
</dbReference>
<dbReference type="Proteomes" id="UP000011016">
    <property type="component" value="Unassembled WGS sequence"/>
</dbReference>
<evidence type="ECO:0000313" key="4">
    <source>
        <dbReference type="Proteomes" id="UP000006078"/>
    </source>
</evidence>
<sequence length="409" mass="46081">MSTRSIIPIKLSLTQGDYYTLWAPAWKEKGSEWQAFLGDETGIFVFASPEELLLFLESDAPHDLTEHPRWREFEELGAARVSPDEEHEYDIVGAPRYLAERPTTQSVRGLAAVLRVTKSLAEVGSLERVQVFFSSHSVLGNVQRGLEHFTDEAGKSEWTGIGHVVLENWEKVVTALDEGLQHPEVSHEGLNDAKKRIASAREELDAKRAEEEKRRERERAQADPYDSTPWAAAGIDPISISIDGSTLYTLRTYVDGKAVFLGRYREIFTFNNRRALVRWMVAGHEHDLQGLSTWPDLETAANAGELEVTVHKDNAYSFKGIAHDIEKGVDAVDTAQMAQCYELLADAADWAEDDSINSFFLAHPRMQDYISYMIGSGNTSGYVPSAPFTDHSNAWRELEDMLRKRFSRS</sequence>
<organism evidence="2 5">
    <name type="scientific">Corynebacterium otitidis ATCC 51513</name>
    <dbReference type="NCBI Taxonomy" id="883169"/>
    <lineage>
        <taxon>Bacteria</taxon>
        <taxon>Bacillati</taxon>
        <taxon>Actinomycetota</taxon>
        <taxon>Actinomycetes</taxon>
        <taxon>Mycobacteriales</taxon>
        <taxon>Corynebacteriaceae</taxon>
        <taxon>Corynebacterium</taxon>
    </lineage>
</organism>
<proteinExistence type="predicted"/>
<dbReference type="HOGENOM" id="CLU_653495_0_0_11"/>
<reference evidence="2 5" key="1">
    <citation type="journal article" date="2012" name="J. Bacteriol.">
        <title>Draft Genome Sequence of Turicella otitidis ATCC 51513, Isolated from Middle Ear Fluid from a Child with Otitis Media.</title>
        <authorList>
            <person name="Brinkrolf K."/>
            <person name="Schneider J."/>
            <person name="Knecht M."/>
            <person name="Ruckert C."/>
            <person name="Tauch A."/>
        </authorList>
    </citation>
    <scope>NUCLEOTIDE SEQUENCE [LARGE SCALE GENOMIC DNA]</scope>
    <source>
        <strain evidence="2 5">ATCC 51513</strain>
    </source>
</reference>
<dbReference type="PATRIC" id="fig|883169.3.peg.1136"/>
<comment type="caution">
    <text evidence="2">The sequence shown here is derived from an EMBL/GenBank/DDBJ whole genome shotgun (WGS) entry which is preliminary data.</text>
</comment>
<dbReference type="AlphaFoldDB" id="I7L9B7"/>
<evidence type="ECO:0000313" key="2">
    <source>
        <dbReference type="EMBL" id="CCI83702.1"/>
    </source>
</evidence>
<evidence type="ECO:0000313" key="5">
    <source>
        <dbReference type="Proteomes" id="UP000011016"/>
    </source>
</evidence>
<dbReference type="eggNOG" id="ENOG502ZBFQ">
    <property type="taxonomic scope" value="Bacteria"/>
</dbReference>
<evidence type="ECO:0000313" key="3">
    <source>
        <dbReference type="EMBL" id="EJZ81881.1"/>
    </source>
</evidence>
<evidence type="ECO:0000256" key="1">
    <source>
        <dbReference type="SAM" id="MobiDB-lite"/>
    </source>
</evidence>
<evidence type="ECO:0008006" key="6">
    <source>
        <dbReference type="Google" id="ProtNLM"/>
    </source>
</evidence>